<evidence type="ECO:0000313" key="1">
    <source>
        <dbReference type="EMBL" id="CAK8680937.1"/>
    </source>
</evidence>
<organism evidence="1 2">
    <name type="scientific">Clavelina lepadiformis</name>
    <name type="common">Light-bulb sea squirt</name>
    <name type="synonym">Ascidia lepadiformis</name>
    <dbReference type="NCBI Taxonomy" id="159417"/>
    <lineage>
        <taxon>Eukaryota</taxon>
        <taxon>Metazoa</taxon>
        <taxon>Chordata</taxon>
        <taxon>Tunicata</taxon>
        <taxon>Ascidiacea</taxon>
        <taxon>Aplousobranchia</taxon>
        <taxon>Clavelinidae</taxon>
        <taxon>Clavelina</taxon>
    </lineage>
</organism>
<evidence type="ECO:0000313" key="2">
    <source>
        <dbReference type="Proteomes" id="UP001642483"/>
    </source>
</evidence>
<protein>
    <submittedName>
        <fullName evidence="1">Uncharacterized protein</fullName>
    </submittedName>
</protein>
<dbReference type="Proteomes" id="UP001642483">
    <property type="component" value="Unassembled WGS sequence"/>
</dbReference>
<reference evidence="1 2" key="1">
    <citation type="submission" date="2024-02" db="EMBL/GenBank/DDBJ databases">
        <authorList>
            <person name="Daric V."/>
            <person name="Darras S."/>
        </authorList>
    </citation>
    <scope>NUCLEOTIDE SEQUENCE [LARGE SCALE GENOMIC DNA]</scope>
</reference>
<comment type="caution">
    <text evidence="1">The sequence shown here is derived from an EMBL/GenBank/DDBJ whole genome shotgun (WGS) entry which is preliminary data.</text>
</comment>
<name>A0ABP0FMS2_CLALP</name>
<accession>A0ABP0FMS2</accession>
<gene>
    <name evidence="1" type="ORF">CVLEPA_LOCUS11168</name>
</gene>
<proteinExistence type="predicted"/>
<keyword evidence="2" id="KW-1185">Reference proteome</keyword>
<dbReference type="EMBL" id="CAWYQH010000079">
    <property type="protein sequence ID" value="CAK8680937.1"/>
    <property type="molecule type" value="Genomic_DNA"/>
</dbReference>
<sequence length="86" mass="9637">MSLLDGRISVVTVICNHLQPSNIDDVIGLLRVVRDQLWMGHCFDGDHGRGRFANEDEINQLQSTLNEIQTGLEVHVGLGTRLRSQK</sequence>